<feature type="domain" description="Transposable element P transposase-like RNase H" evidence="2">
    <location>
        <begin position="45"/>
        <end position="181"/>
    </location>
</feature>
<evidence type="ECO:0000259" key="2">
    <source>
        <dbReference type="Pfam" id="PF21787"/>
    </source>
</evidence>
<reference evidence="3" key="1">
    <citation type="journal article" date="2017" name="Front. Cell. Infect. Microbiol.">
        <title>The Distinct Transcriptional Response of the Midgut of Amblyomma sculptum and Amblyomma aureolatum Ticks to Rickettsia rickettsii Correlates to Their Differences in Susceptibility to Infection.</title>
        <authorList>
            <person name="Martins L.A."/>
            <person name="Galletti M.F.B.M."/>
            <person name="Ribeiro J.M."/>
            <person name="Fujita A."/>
            <person name="Costa F.B."/>
            <person name="Labruna M.B."/>
            <person name="Daffre S."/>
            <person name="Fogaca A.C."/>
        </authorList>
    </citation>
    <scope>NUCLEOTIDE SEQUENCE</scope>
</reference>
<sequence>TTEWLMVCLLLRLTSPKCYRTLSDMKILPLPSTNRLVQLLRGLPCEYGMNKFALESIKLHMTGKPEHLTYGSIIIDEIKLRETTEFNRASCKFDGFVNYGDISNEDSNVLADHALVVMFNPMFQSWIQPVATYATKGAAPGWILAKIVLSSVLQLFEYSANVIAVISDGAGSNKSMWTHLGVSGKLKSAKCKIEHPCLPDASLHFICDVPH</sequence>
<proteinExistence type="evidence at transcript level"/>
<accession>A0A1E1XIL1</accession>
<evidence type="ECO:0000256" key="1">
    <source>
        <dbReference type="SAM" id="SignalP"/>
    </source>
</evidence>
<feature type="signal peptide" evidence="1">
    <location>
        <begin position="1"/>
        <end position="20"/>
    </location>
</feature>
<keyword evidence="1" id="KW-0732">Signal</keyword>
<feature type="non-terminal residue" evidence="3">
    <location>
        <position position="211"/>
    </location>
</feature>
<protein>
    <recommendedName>
        <fullName evidence="2">Transposable element P transposase-like RNase H domain-containing protein</fullName>
    </recommendedName>
</protein>
<dbReference type="EMBL" id="GFAC01000046">
    <property type="protein sequence ID" value="JAT99142.1"/>
    <property type="molecule type" value="mRNA"/>
</dbReference>
<feature type="chain" id="PRO_5009116147" description="Transposable element P transposase-like RNase H domain-containing protein" evidence="1">
    <location>
        <begin position="21"/>
        <end position="211"/>
    </location>
</feature>
<dbReference type="InterPro" id="IPR048365">
    <property type="entry name" value="TNP-like_RNaseH_N"/>
</dbReference>
<dbReference type="Pfam" id="PF21787">
    <property type="entry name" value="TNP-like_RNaseH_N"/>
    <property type="match status" value="1"/>
</dbReference>
<name>A0A1E1XIL1_9ACAR</name>
<evidence type="ECO:0000313" key="3">
    <source>
        <dbReference type="EMBL" id="JAT99142.1"/>
    </source>
</evidence>
<dbReference type="AlphaFoldDB" id="A0A1E1XIL1"/>
<organism evidence="3">
    <name type="scientific">Amblyomma aureolatum</name>
    <dbReference type="NCBI Taxonomy" id="187763"/>
    <lineage>
        <taxon>Eukaryota</taxon>
        <taxon>Metazoa</taxon>
        <taxon>Ecdysozoa</taxon>
        <taxon>Arthropoda</taxon>
        <taxon>Chelicerata</taxon>
        <taxon>Arachnida</taxon>
        <taxon>Acari</taxon>
        <taxon>Parasitiformes</taxon>
        <taxon>Ixodida</taxon>
        <taxon>Ixodoidea</taxon>
        <taxon>Ixodidae</taxon>
        <taxon>Amblyomminae</taxon>
        <taxon>Amblyomma</taxon>
    </lineage>
</organism>
<feature type="non-terminal residue" evidence="3">
    <location>
        <position position="1"/>
    </location>
</feature>